<accession>A0A0G2B995</accession>
<dbReference type="PANTHER" id="PTHR43046">
    <property type="entry name" value="GDP-MANNOSE MANNOSYL HYDROLASE"/>
    <property type="match status" value="1"/>
</dbReference>
<dbReference type="GO" id="GO:0016787">
    <property type="term" value="F:hydrolase activity"/>
    <property type="evidence" value="ECO:0007669"/>
    <property type="project" value="UniProtKB-KW"/>
</dbReference>
<evidence type="ECO:0000313" key="4">
    <source>
        <dbReference type="EMBL" id="KKW42034.1"/>
    </source>
</evidence>
<dbReference type="InterPro" id="IPR015797">
    <property type="entry name" value="NUDIX_hydrolase-like_dom_sf"/>
</dbReference>
<dbReference type="PROSITE" id="PS51462">
    <property type="entry name" value="NUDIX"/>
    <property type="match status" value="1"/>
</dbReference>
<dbReference type="Proteomes" id="UP000033870">
    <property type="component" value="Unassembled WGS sequence"/>
</dbReference>
<comment type="caution">
    <text evidence="4">The sequence shown here is derived from an EMBL/GenBank/DDBJ whole genome shotgun (WGS) entry which is preliminary data.</text>
</comment>
<dbReference type="Gene3D" id="3.90.79.10">
    <property type="entry name" value="Nucleoside Triphosphate Pyrophosphohydrolase"/>
    <property type="match status" value="1"/>
</dbReference>
<reference evidence="4 5" key="1">
    <citation type="journal article" date="2015" name="Nature">
        <title>rRNA introns, odd ribosomes, and small enigmatic genomes across a large radiation of phyla.</title>
        <authorList>
            <person name="Brown C.T."/>
            <person name="Hug L.A."/>
            <person name="Thomas B.C."/>
            <person name="Sharon I."/>
            <person name="Castelle C.J."/>
            <person name="Singh A."/>
            <person name="Wilkins M.J."/>
            <person name="Williams K.H."/>
            <person name="Banfield J.F."/>
        </authorList>
    </citation>
    <scope>NUCLEOTIDE SEQUENCE [LARGE SCALE GENOMIC DNA]</scope>
</reference>
<sequence length="156" mass="17498">MEFKIYASAVIEQNGRILLVQEGKADNFEKWNLPCGHLELAEMPLDGAKRETFEETALTIEVTGFLGVYSSVGANHSIRFVYCSNEFAGEAKPGDEILAVKWFEPVELRNLDEQRFVSPLVLEAAVADYVNGRQFPATVVRKITMDNKIKYHGEVA</sequence>
<dbReference type="Pfam" id="PF00293">
    <property type="entry name" value="NUDIX"/>
    <property type="match status" value="1"/>
</dbReference>
<protein>
    <submittedName>
        <fullName evidence="4">NUDIX hydrolase</fullName>
    </submittedName>
</protein>
<evidence type="ECO:0000256" key="1">
    <source>
        <dbReference type="ARBA" id="ARBA00001946"/>
    </source>
</evidence>
<keyword evidence="2 4" id="KW-0378">Hydrolase</keyword>
<organism evidence="4 5">
    <name type="scientific">Candidatus Magasanikbacteria bacterium GW2011_GWA2_56_11</name>
    <dbReference type="NCBI Taxonomy" id="1619044"/>
    <lineage>
        <taxon>Bacteria</taxon>
        <taxon>Candidatus Magasanikiibacteriota</taxon>
    </lineage>
</organism>
<evidence type="ECO:0000259" key="3">
    <source>
        <dbReference type="PROSITE" id="PS51462"/>
    </source>
</evidence>
<evidence type="ECO:0000256" key="2">
    <source>
        <dbReference type="ARBA" id="ARBA00022801"/>
    </source>
</evidence>
<comment type="cofactor">
    <cofactor evidence="1">
        <name>Mg(2+)</name>
        <dbReference type="ChEBI" id="CHEBI:18420"/>
    </cofactor>
</comment>
<dbReference type="SUPFAM" id="SSF55811">
    <property type="entry name" value="Nudix"/>
    <property type="match status" value="1"/>
</dbReference>
<dbReference type="InterPro" id="IPR000086">
    <property type="entry name" value="NUDIX_hydrolase_dom"/>
</dbReference>
<evidence type="ECO:0000313" key="5">
    <source>
        <dbReference type="Proteomes" id="UP000033870"/>
    </source>
</evidence>
<dbReference type="EMBL" id="LCRX01000011">
    <property type="protein sequence ID" value="KKW42034.1"/>
    <property type="molecule type" value="Genomic_DNA"/>
</dbReference>
<gene>
    <name evidence="4" type="ORF">UY92_C0011G0056</name>
</gene>
<feature type="domain" description="Nudix hydrolase" evidence="3">
    <location>
        <begin position="2"/>
        <end position="126"/>
    </location>
</feature>
<dbReference type="STRING" id="1619044.UY92_C0011G0056"/>
<dbReference type="PANTHER" id="PTHR43046:SF14">
    <property type="entry name" value="MUTT_NUDIX FAMILY PROTEIN"/>
    <property type="match status" value="1"/>
</dbReference>
<dbReference type="AlphaFoldDB" id="A0A0G2B995"/>
<proteinExistence type="predicted"/>
<name>A0A0G2B995_9BACT</name>